<evidence type="ECO:0000313" key="6">
    <source>
        <dbReference type="Proteomes" id="UP000237682"/>
    </source>
</evidence>
<evidence type="ECO:0000256" key="1">
    <source>
        <dbReference type="ARBA" id="ARBA00035012"/>
    </source>
</evidence>
<dbReference type="InterPro" id="IPR003165">
    <property type="entry name" value="Piwi"/>
</dbReference>
<protein>
    <recommendedName>
        <fullName evidence="2">Protein argonaute</fullName>
    </recommendedName>
</protein>
<dbReference type="AlphaFoldDB" id="A0A2S9Q9J0"/>
<sequence>MNTRALVGDSPASGDLHEQQSRPLIKPFTYSGGLGLNLAPIGFSAKRFEAGRTPYRDEDQYRQMREAYQGTHALRFDSRDEAIYDIPMTGDATFIGERVVLDTDEHLGLLGKAVSHALFAWLAPRRTVLRRSRPLQCLGNRKAALLSAAILDNQMEPTPGLDVLVRNSFDVRTLDAPGHLNMSFLALVLDVSTSNEMDITVKDLLSGGFDPVGFYVCHRDEPADDNVLSRLETLGRVVGIDGSRLLLADFSGDEFVEAHNVTLEPRQENIEALVRHYYRKGADRILSGLRKRRLPYASANGKLAEIRKVLGGVAGRLEAIEIAGMRLTVDRLLEHGDKLFPQAVETQRPGFLFGAQGRDSGAYPDPGIKRHGPYKYMQQERNEPVIAVICESRYRGRIDQLAQALRNGIGEDAWRDAMRGRNKPLDNPFQGGLVGKLRLSRVQFEFEEVTDDTPEAYRSAIDRILSRLPETPDLALVQVRADFKTLRNDRNPYFAAKAAFMTVGVPVQSIQAETADMQVSNLAYMANNLALASYAKLGGTPFVISTRMPATHELVVGLGYTEISEGRFGPKSRFVGITTVFQGDGRYLVWGQTREVEFENYASALLASLKTTIDAVRKENNWQPRDRVRLVFHVYKPLKHVEMDAIRTLVQDLLKSDHEVEFAFLDISRHHEFAVFDPAQKGTTYYSDRKQFLKGIGVPPRGLCLQLDNRNVILQMIGTKEVKTDEQGLPRPLKLTLHHESDFRDMTYLARQVYSFSYMSWRSYFPAIEPVSISYSRLIASALGNLRSLPSWNSRVLTAGSLRNRMWFL</sequence>
<feature type="domain" description="Piwi" evidence="4">
    <location>
        <begin position="474"/>
        <end position="788"/>
    </location>
</feature>
<accession>A0A2S9Q9J0</accession>
<evidence type="ECO:0000256" key="3">
    <source>
        <dbReference type="SAM" id="MobiDB-lite"/>
    </source>
</evidence>
<name>A0A2S9Q9J0_9HYPH</name>
<proteinExistence type="inferred from homology"/>
<dbReference type="InterPro" id="IPR012337">
    <property type="entry name" value="RNaseH-like_sf"/>
</dbReference>
<evidence type="ECO:0000259" key="4">
    <source>
        <dbReference type="PROSITE" id="PS50822"/>
    </source>
</evidence>
<dbReference type="InterPro" id="IPR036397">
    <property type="entry name" value="RNaseH_sf"/>
</dbReference>
<gene>
    <name evidence="5" type="ORF">C5L14_17255</name>
</gene>
<dbReference type="RefSeq" id="WP_105863306.1">
    <property type="nucleotide sequence ID" value="NZ_PUEJ01000006.1"/>
</dbReference>
<comment type="similarity">
    <text evidence="1">Belongs to the argonaute family. Long pAgo subfamily.</text>
</comment>
<dbReference type="GO" id="GO:0003676">
    <property type="term" value="F:nucleic acid binding"/>
    <property type="evidence" value="ECO:0007669"/>
    <property type="project" value="InterPro"/>
</dbReference>
<dbReference type="Proteomes" id="UP000237682">
    <property type="component" value="Unassembled WGS sequence"/>
</dbReference>
<evidence type="ECO:0000313" key="5">
    <source>
        <dbReference type="EMBL" id="PRH86007.1"/>
    </source>
</evidence>
<dbReference type="Gene3D" id="3.40.50.2300">
    <property type="match status" value="1"/>
</dbReference>
<dbReference type="EMBL" id="PUEJ01000006">
    <property type="protein sequence ID" value="PRH86007.1"/>
    <property type="molecule type" value="Genomic_DNA"/>
</dbReference>
<dbReference type="SUPFAM" id="SSF53098">
    <property type="entry name" value="Ribonuclease H-like"/>
    <property type="match status" value="1"/>
</dbReference>
<dbReference type="CDD" id="cd04659">
    <property type="entry name" value="Piwi_piwi-like_ProArk"/>
    <property type="match status" value="1"/>
</dbReference>
<dbReference type="Gene3D" id="3.30.420.10">
    <property type="entry name" value="Ribonuclease H-like superfamily/Ribonuclease H"/>
    <property type="match status" value="1"/>
</dbReference>
<dbReference type="SMART" id="SM00950">
    <property type="entry name" value="Piwi"/>
    <property type="match status" value="1"/>
</dbReference>
<dbReference type="PROSITE" id="PS50822">
    <property type="entry name" value="PIWI"/>
    <property type="match status" value="1"/>
</dbReference>
<feature type="region of interest" description="Disordered" evidence="3">
    <location>
        <begin position="1"/>
        <end position="21"/>
    </location>
</feature>
<reference evidence="5 6" key="1">
    <citation type="submission" date="2018-02" db="EMBL/GenBank/DDBJ databases">
        <title>Whole genome sequencing of endophytic bacterium.</title>
        <authorList>
            <person name="Eedara R."/>
            <person name="Podile A.R."/>
        </authorList>
    </citation>
    <scope>NUCLEOTIDE SEQUENCE [LARGE SCALE GENOMIC DNA]</scope>
    <source>
        <strain evidence="5 6">RP1T</strain>
    </source>
</reference>
<dbReference type="OrthoDB" id="580851at2"/>
<organism evidence="5 6">
    <name type="scientific">Labrys okinawensis</name>
    <dbReference type="NCBI Taxonomy" id="346911"/>
    <lineage>
        <taxon>Bacteria</taxon>
        <taxon>Pseudomonadati</taxon>
        <taxon>Pseudomonadota</taxon>
        <taxon>Alphaproteobacteria</taxon>
        <taxon>Hyphomicrobiales</taxon>
        <taxon>Xanthobacteraceae</taxon>
        <taxon>Labrys</taxon>
    </lineage>
</organism>
<evidence type="ECO:0000256" key="2">
    <source>
        <dbReference type="ARBA" id="ARBA00035032"/>
    </source>
</evidence>
<dbReference type="Pfam" id="PF02171">
    <property type="entry name" value="Piwi"/>
    <property type="match status" value="1"/>
</dbReference>
<keyword evidence="6" id="KW-1185">Reference proteome</keyword>
<comment type="caution">
    <text evidence="5">The sequence shown here is derived from an EMBL/GenBank/DDBJ whole genome shotgun (WGS) entry which is preliminary data.</text>
</comment>